<protein>
    <recommendedName>
        <fullName evidence="20">ATP synthase F(1) complex subunit delta, mitochondrial</fullName>
    </recommendedName>
    <alternativeName>
        <fullName evidence="17">ATP synthase F1 subunit delta</fullName>
    </alternativeName>
    <alternativeName>
        <fullName evidence="16">F-ATPase delta subunit</fullName>
    </alternativeName>
</protein>
<evidence type="ECO:0000256" key="17">
    <source>
        <dbReference type="ARBA" id="ARBA00032372"/>
    </source>
</evidence>
<dbReference type="Gene3D" id="2.60.15.10">
    <property type="entry name" value="F0F1 ATP synthase delta/epsilon subunit, N-terminal"/>
    <property type="match status" value="1"/>
</dbReference>
<dbReference type="GO" id="GO:1902600">
    <property type="term" value="P:proton transmembrane transport"/>
    <property type="evidence" value="ECO:0007669"/>
    <property type="project" value="UniProtKB-KW"/>
</dbReference>
<keyword evidence="10" id="KW-0007">Acetylation</keyword>
<evidence type="ECO:0000256" key="13">
    <source>
        <dbReference type="ARBA" id="ARBA00023136"/>
    </source>
</evidence>
<dbReference type="PANTHER" id="PTHR13822">
    <property type="entry name" value="ATP SYNTHASE DELTA/EPSILON CHAIN"/>
    <property type="match status" value="1"/>
</dbReference>
<comment type="similarity">
    <text evidence="2">Belongs to the ATPase epsilon chain family.</text>
</comment>
<evidence type="ECO:0000256" key="19">
    <source>
        <dbReference type="ARBA" id="ARBA00062932"/>
    </source>
</evidence>
<dbReference type="Proteomes" id="UP001519460">
    <property type="component" value="Unassembled WGS sequence"/>
</dbReference>
<dbReference type="InterPro" id="IPR036811">
    <property type="entry name" value="Ubol_cytC_Rdtase_hinge_dom_sf"/>
</dbReference>
<dbReference type="FunFam" id="2.60.15.10:FF:000004">
    <property type="entry name" value="ATP synthase subunit delta, mitochondrial"/>
    <property type="match status" value="1"/>
</dbReference>
<keyword evidence="7" id="KW-0999">Mitochondrion inner membrane</keyword>
<dbReference type="Gene3D" id="1.20.5.440">
    <property type="entry name" value="ATP synthase delta/epsilon subunit, C-terminal domain"/>
    <property type="match status" value="1"/>
</dbReference>
<keyword evidence="15" id="KW-0066">ATP synthesis</keyword>
<keyword evidence="13" id="KW-0472">Membrane</keyword>
<dbReference type="EMBL" id="JACVVK020000078">
    <property type="protein sequence ID" value="KAK7495011.1"/>
    <property type="molecule type" value="Genomic_DNA"/>
</dbReference>
<keyword evidence="6" id="KW-0375">Hydrogen ion transport</keyword>
<dbReference type="AlphaFoldDB" id="A0ABD0L672"/>
<dbReference type="CDD" id="cd12152">
    <property type="entry name" value="F1-ATPase_delta"/>
    <property type="match status" value="1"/>
</dbReference>
<evidence type="ECO:0000256" key="15">
    <source>
        <dbReference type="ARBA" id="ARBA00023310"/>
    </source>
</evidence>
<evidence type="ECO:0000256" key="3">
    <source>
        <dbReference type="ARBA" id="ARBA00006498"/>
    </source>
</evidence>
<feature type="compositionally biased region" description="Basic and acidic residues" evidence="21">
    <location>
        <begin position="7"/>
        <end position="22"/>
    </location>
</feature>
<comment type="function">
    <text evidence="18">Subunit delta, of the mitochondrial membrane ATP synthase complex (F(1)F(0) ATP synthase or Complex V) that produces ATP from ADP in the presence of a proton gradient across the membrane which is generated by electron transport complexes of the respiratory chain. ATP synthase complex consist of a soluble F(1) head domain - the catalytic core - and a membrane F(1) domain - the membrane proton channel. These two domains are linked by a central stalk rotating inside the F(1) region and a stationary peripheral stalk. During catalysis, ATP synthesis in the catalytic domain of F(1) is coupled via a rotary mechanism of the central stalk subunits to proton translocation. In vivo, can only synthesize ATP although its ATP hydrolase activity can be activated artificially in vitro. With the central stalk subunit gamma, is essential for the biogenesis of F(1) catalytic part of the ATP synthase complex namely in the formation of F1 assembly intermediate.</text>
</comment>
<keyword evidence="4" id="KW-0813">Transport</keyword>
<feature type="region of interest" description="Disordered" evidence="21">
    <location>
        <begin position="1"/>
        <end position="22"/>
    </location>
</feature>
<feature type="domain" description="Ubiquinol-cytochrome C reductase hinge" evidence="22">
    <location>
        <begin position="16"/>
        <end position="70"/>
    </location>
</feature>
<evidence type="ECO:0000256" key="7">
    <source>
        <dbReference type="ARBA" id="ARBA00022792"/>
    </source>
</evidence>
<evidence type="ECO:0000256" key="4">
    <source>
        <dbReference type="ARBA" id="ARBA00022448"/>
    </source>
</evidence>
<keyword evidence="5" id="KW-0679">Respiratory chain</keyword>
<dbReference type="InterPro" id="IPR023184">
    <property type="entry name" value="Ubol_cytC_Rdtase_hinge_dom"/>
</dbReference>
<evidence type="ECO:0000256" key="2">
    <source>
        <dbReference type="ARBA" id="ARBA00005712"/>
    </source>
</evidence>
<sequence length="263" mass="28664">MALGDEVAIKGDPNEDPIDTKKETCQATPSCAKYKARLDECTERVSSRETEETCEEELFDFVHCVDHCVSRYPEAITDVLSMKVASPFALENRHFDSTTMAGLLRNGLRAATVAQQCTRLLASQQRGYADMAFTFASPSDVYYADAKVKQVDVPSFSGSFGILPSHVPSLAVLKPGMVTVFEEDGTPKKFFVSSGSITINEDSSVQVLAEEAHPLERFDSHAVREGLIKANHELGSATSDRAKAEAQIAVDCYEALQKALDGN</sequence>
<evidence type="ECO:0000256" key="11">
    <source>
        <dbReference type="ARBA" id="ARBA00023065"/>
    </source>
</evidence>
<dbReference type="InterPro" id="IPR001469">
    <property type="entry name" value="ATP_synth_F1_dsu/esu"/>
</dbReference>
<evidence type="ECO:0000256" key="8">
    <source>
        <dbReference type="ARBA" id="ARBA00022946"/>
    </source>
</evidence>
<dbReference type="GO" id="GO:0045259">
    <property type="term" value="C:proton-transporting ATP synthase complex"/>
    <property type="evidence" value="ECO:0007669"/>
    <property type="project" value="UniProtKB-KW"/>
</dbReference>
<evidence type="ECO:0000256" key="5">
    <source>
        <dbReference type="ARBA" id="ARBA00022660"/>
    </source>
</evidence>
<evidence type="ECO:0000313" key="24">
    <source>
        <dbReference type="EMBL" id="KAK7495011.1"/>
    </source>
</evidence>
<evidence type="ECO:0000259" key="23">
    <source>
        <dbReference type="Pfam" id="PF02823"/>
    </source>
</evidence>
<evidence type="ECO:0000256" key="18">
    <source>
        <dbReference type="ARBA" id="ARBA00056834"/>
    </source>
</evidence>
<evidence type="ECO:0000256" key="16">
    <source>
        <dbReference type="ARBA" id="ARBA00031669"/>
    </source>
</evidence>
<evidence type="ECO:0000256" key="21">
    <source>
        <dbReference type="SAM" id="MobiDB-lite"/>
    </source>
</evidence>
<dbReference type="InterPro" id="IPR020546">
    <property type="entry name" value="ATP_synth_F1_dsu/esu_N"/>
</dbReference>
<dbReference type="HAMAP" id="MF_00530">
    <property type="entry name" value="ATP_synth_epsil_bac"/>
    <property type="match status" value="1"/>
</dbReference>
<name>A0ABD0L672_9CAEN</name>
<evidence type="ECO:0000259" key="22">
    <source>
        <dbReference type="Pfam" id="PF02320"/>
    </source>
</evidence>
<evidence type="ECO:0000256" key="6">
    <source>
        <dbReference type="ARBA" id="ARBA00022781"/>
    </source>
</evidence>
<dbReference type="SUPFAM" id="SSF51344">
    <property type="entry name" value="Epsilon subunit of F1F0-ATP synthase N-terminal domain"/>
    <property type="match status" value="1"/>
</dbReference>
<evidence type="ECO:0000256" key="12">
    <source>
        <dbReference type="ARBA" id="ARBA00023128"/>
    </source>
</evidence>
<keyword evidence="8" id="KW-0809">Transit peptide</keyword>
<evidence type="ECO:0000256" key="9">
    <source>
        <dbReference type="ARBA" id="ARBA00022982"/>
    </source>
</evidence>
<keyword evidence="12" id="KW-0496">Mitochondrion</keyword>
<dbReference type="FunFam" id="1.20.5.440:FF:000002">
    <property type="entry name" value="ATP synthase subunit delta, mitochondrial"/>
    <property type="match status" value="1"/>
</dbReference>
<organism evidence="24 25">
    <name type="scientific">Batillaria attramentaria</name>
    <dbReference type="NCBI Taxonomy" id="370345"/>
    <lineage>
        <taxon>Eukaryota</taxon>
        <taxon>Metazoa</taxon>
        <taxon>Spiralia</taxon>
        <taxon>Lophotrochozoa</taxon>
        <taxon>Mollusca</taxon>
        <taxon>Gastropoda</taxon>
        <taxon>Caenogastropoda</taxon>
        <taxon>Sorbeoconcha</taxon>
        <taxon>Cerithioidea</taxon>
        <taxon>Batillariidae</taxon>
        <taxon>Batillaria</taxon>
    </lineage>
</organism>
<dbReference type="Gene3D" id="1.10.287.20">
    <property type="entry name" value="Ubiquinol-cytochrome C reductase hinge domain"/>
    <property type="match status" value="1"/>
</dbReference>
<evidence type="ECO:0000256" key="1">
    <source>
        <dbReference type="ARBA" id="ARBA00004273"/>
    </source>
</evidence>
<evidence type="ECO:0000256" key="14">
    <source>
        <dbReference type="ARBA" id="ARBA00023196"/>
    </source>
</evidence>
<dbReference type="GO" id="GO:0006754">
    <property type="term" value="P:ATP biosynthetic process"/>
    <property type="evidence" value="ECO:0007669"/>
    <property type="project" value="UniProtKB-KW"/>
</dbReference>
<gene>
    <name evidence="24" type="ORF">BaRGS_00013651</name>
</gene>
<reference evidence="24 25" key="1">
    <citation type="journal article" date="2023" name="Sci. Data">
        <title>Genome assembly of the Korean intertidal mud-creeper Batillaria attramentaria.</title>
        <authorList>
            <person name="Patra A.K."/>
            <person name="Ho P.T."/>
            <person name="Jun S."/>
            <person name="Lee S.J."/>
            <person name="Kim Y."/>
            <person name="Won Y.J."/>
        </authorList>
    </citation>
    <scope>NUCLEOTIDE SEQUENCE [LARGE SCALE GENOMIC DNA]</scope>
    <source>
        <strain evidence="24">Wonlab-2016</strain>
    </source>
</reference>
<evidence type="ECO:0000256" key="20">
    <source>
        <dbReference type="ARBA" id="ARBA00070799"/>
    </source>
</evidence>
<keyword evidence="25" id="KW-1185">Reference proteome</keyword>
<comment type="caution">
    <text evidence="24">The sequence shown here is derived from an EMBL/GenBank/DDBJ whole genome shotgun (WGS) entry which is preliminary data.</text>
</comment>
<comment type="subunit">
    <text evidence="19">Component of the ATP synthase complex composed at least of ATP5F1A/subunit alpha, ATP5F1B/subunit beta, ATP5MC1/subunit c (homooctomer), MT-ATP6/subunit a, MT-ATP8/subunit 8, ATP5ME/subunit e, ATP5MF/subunit f, ATP5MG/subunit g, ATP5MK/subunit k, ATP5MJ/subunit j, ATP5F1C/subunit gamma, ATP5F1D/subunit delta, ATP5F1E/subunit epsilon, ATP5PF/subunit F6, ATP5PB/subunit b, ATP5PD/subunit d, ATP5PO/subunit OSCP. ATP synthase complex consists of a soluble F(1) head domain (subunits alpha(3) and beta(3)) - the catalytic core - and a membrane F(0) domain - the membrane proton channel (subunits c, a, 8, e, f, g, k and j). These two domains are linked by a central stalk (subunits gamma, delta, and epsilon) rotating inside the F1 region and a stationary peripheral stalk (subunits F6, b, d, and OSCP). Component of a complex composed at least by ATPIF1, ATP5F1A, ATP5F1B, ATP5F1C AND ATP5F1E.</text>
</comment>
<dbReference type="Pfam" id="PF02320">
    <property type="entry name" value="UCR_hinge"/>
    <property type="match status" value="1"/>
</dbReference>
<keyword evidence="11" id="KW-0406">Ion transport</keyword>
<dbReference type="Pfam" id="PF02823">
    <property type="entry name" value="ATP-synt_DE_N"/>
    <property type="match status" value="1"/>
</dbReference>
<dbReference type="GO" id="GO:0005743">
    <property type="term" value="C:mitochondrial inner membrane"/>
    <property type="evidence" value="ECO:0007669"/>
    <property type="project" value="UniProtKB-SubCell"/>
</dbReference>
<comment type="subcellular location">
    <subcellularLocation>
        <location evidence="1">Mitochondrion inner membrane</location>
    </subcellularLocation>
</comment>
<dbReference type="SUPFAM" id="SSF81531">
    <property type="entry name" value="Non-heme 11 kDa protein of cytochrome bc1 complex (Ubiquinol-cytochrome c reductase)"/>
    <property type="match status" value="1"/>
</dbReference>
<dbReference type="InterPro" id="IPR036771">
    <property type="entry name" value="ATPsynth_dsu/esu_N"/>
</dbReference>
<comment type="similarity">
    <text evidence="3">Belongs to the UQCRH/QCR6 family.</text>
</comment>
<dbReference type="PANTHER" id="PTHR13822:SF7">
    <property type="entry name" value="ATP SYNTHASE SUBUNIT DELTA, MITOCHONDRIAL"/>
    <property type="match status" value="1"/>
</dbReference>
<feature type="domain" description="ATP synthase F1 complex delta/epsilon subunit N-terminal" evidence="23">
    <location>
        <begin position="133"/>
        <end position="212"/>
    </location>
</feature>
<accession>A0ABD0L672</accession>
<keyword evidence="14" id="KW-0139">CF(1)</keyword>
<evidence type="ECO:0000256" key="10">
    <source>
        <dbReference type="ARBA" id="ARBA00022990"/>
    </source>
</evidence>
<proteinExistence type="inferred from homology"/>
<evidence type="ECO:0000313" key="25">
    <source>
        <dbReference type="Proteomes" id="UP001519460"/>
    </source>
</evidence>
<keyword evidence="9" id="KW-0249">Electron transport</keyword>